<dbReference type="EMBL" id="CAMKVN010001171">
    <property type="protein sequence ID" value="CAI2174174.1"/>
    <property type="molecule type" value="Genomic_DNA"/>
</dbReference>
<dbReference type="SUPFAM" id="SSF53067">
    <property type="entry name" value="Actin-like ATPase domain"/>
    <property type="match status" value="2"/>
</dbReference>
<comment type="caution">
    <text evidence="1">The sequence shown here is derived from an EMBL/GenBank/DDBJ whole genome shotgun (WGS) entry which is preliminary data.</text>
</comment>
<reference evidence="1" key="1">
    <citation type="submission" date="2022-08" db="EMBL/GenBank/DDBJ databases">
        <authorList>
            <person name="Kallberg Y."/>
            <person name="Tangrot J."/>
            <person name="Rosling A."/>
        </authorList>
    </citation>
    <scope>NUCLEOTIDE SEQUENCE</scope>
    <source>
        <strain evidence="1">Wild A</strain>
    </source>
</reference>
<dbReference type="OrthoDB" id="2963168at2759"/>
<dbReference type="InterPro" id="IPR043129">
    <property type="entry name" value="ATPase_NBD"/>
</dbReference>
<evidence type="ECO:0000313" key="1">
    <source>
        <dbReference type="EMBL" id="CAI2174174.1"/>
    </source>
</evidence>
<sequence>MSEKENKQNEYRVVVGIDFGTTYSGFAYAHKKAPREIFPYIDWPEFSGRFKTPTALLYDEGFKNLKAWGFPALAERPTRRNKNTTSKPVERFKLHLGKMENKPPLPNGLDYKKAITDYLRELSKLIKQTIDNHWKLDFFEQVLLVVTVPSEFDDNAISIMRTCSFEAGLMKSQNSRNLVFTTEPEAAAVHCMKSLNQHNIRVGANFMVVDCGGGTVDLTTRQLLDNDKLSEITERTGDYCGGSYVDQEFLKFLGCRVGVSTVNTVIDKHYHQLQYMVQEFCRQVKIKFTGIKSEFVPVNLELDELCPVLEKYCKGEYLNRMEQDDWSIRLNFEDVKAMFDPVIERIIRLINNQLRSNNNCSALIMVGGFSESKYLQSRIKQEFSTKVKIISIPPQPVTAIVKGAVEYGLREEVVSTRVLKWTYGTDITGVWRRGDPEERKLPGGKIVTFDRLAKRGTQVAVDQKVVRSYIPCSNLQRKMGLDVYITPEDDAKYCEHPVKPLGRWSIDLPLSLNDDDRSIIFTLTFGNVEIQANVVNSGTGESYDTKFLLDI</sequence>
<protein>
    <submittedName>
        <fullName evidence="1">11027_t:CDS:1</fullName>
    </submittedName>
</protein>
<dbReference type="PANTHER" id="PTHR14187:SF5">
    <property type="entry name" value="HEAT SHOCK 70 KDA PROTEIN 12A"/>
    <property type="match status" value="1"/>
</dbReference>
<name>A0A9W4SLV0_9GLOM</name>
<gene>
    <name evidence="1" type="ORF">FWILDA_LOCUS6458</name>
</gene>
<evidence type="ECO:0000313" key="2">
    <source>
        <dbReference type="Proteomes" id="UP001153678"/>
    </source>
</evidence>
<dbReference type="Gene3D" id="3.90.640.10">
    <property type="entry name" value="Actin, Chain A, domain 4"/>
    <property type="match status" value="1"/>
</dbReference>
<dbReference type="Proteomes" id="UP001153678">
    <property type="component" value="Unassembled WGS sequence"/>
</dbReference>
<dbReference type="Gene3D" id="3.30.420.40">
    <property type="match status" value="2"/>
</dbReference>
<organism evidence="1 2">
    <name type="scientific">Funneliformis geosporum</name>
    <dbReference type="NCBI Taxonomy" id="1117311"/>
    <lineage>
        <taxon>Eukaryota</taxon>
        <taxon>Fungi</taxon>
        <taxon>Fungi incertae sedis</taxon>
        <taxon>Mucoromycota</taxon>
        <taxon>Glomeromycotina</taxon>
        <taxon>Glomeromycetes</taxon>
        <taxon>Glomerales</taxon>
        <taxon>Glomeraceae</taxon>
        <taxon>Funneliformis</taxon>
    </lineage>
</organism>
<accession>A0A9W4SLV0</accession>
<dbReference type="CDD" id="cd10229">
    <property type="entry name" value="ASKHA_NBD_HSP70_HSPA12"/>
    <property type="match status" value="1"/>
</dbReference>
<proteinExistence type="predicted"/>
<dbReference type="AlphaFoldDB" id="A0A9W4SLV0"/>
<keyword evidence="2" id="KW-1185">Reference proteome</keyword>
<dbReference type="PANTHER" id="PTHR14187">
    <property type="entry name" value="ALPHA KINASE/ELONGATION FACTOR 2 KINASE"/>
    <property type="match status" value="1"/>
</dbReference>